<comment type="caution">
    <text evidence="7">The sequence shown here is derived from an EMBL/GenBank/DDBJ whole genome shotgun (WGS) entry which is preliminary data.</text>
</comment>
<dbReference type="Pfam" id="PF20703">
    <property type="entry name" value="nSTAND1"/>
    <property type="match status" value="1"/>
</dbReference>
<evidence type="ECO:0000313" key="7">
    <source>
        <dbReference type="EMBL" id="RFU36354.1"/>
    </source>
</evidence>
<keyword evidence="1 3" id="KW-0853">WD repeat</keyword>
<dbReference type="PROSITE" id="PS00678">
    <property type="entry name" value="WD_REPEATS_1"/>
    <property type="match status" value="1"/>
</dbReference>
<dbReference type="InterPro" id="IPR049052">
    <property type="entry name" value="nSTAND1"/>
</dbReference>
<dbReference type="GO" id="GO:0003677">
    <property type="term" value="F:DNA binding"/>
    <property type="evidence" value="ECO:0007669"/>
    <property type="project" value="InterPro"/>
</dbReference>
<dbReference type="CDD" id="cd00093">
    <property type="entry name" value="HTH_XRE"/>
    <property type="match status" value="1"/>
</dbReference>
<evidence type="ECO:0000256" key="3">
    <source>
        <dbReference type="PROSITE-ProRule" id="PRU00221"/>
    </source>
</evidence>
<feature type="repeat" description="WD" evidence="3">
    <location>
        <begin position="1137"/>
        <end position="1178"/>
    </location>
</feature>
<name>A0A372J970_9ACTN</name>
<dbReference type="EMBL" id="QURH01001054">
    <property type="protein sequence ID" value="RFU36354.1"/>
    <property type="molecule type" value="Genomic_DNA"/>
</dbReference>
<dbReference type="InterPro" id="IPR027417">
    <property type="entry name" value="P-loop_NTPase"/>
</dbReference>
<feature type="repeat" description="WD" evidence="3">
    <location>
        <begin position="1095"/>
        <end position="1136"/>
    </location>
</feature>
<dbReference type="SUPFAM" id="SSF52540">
    <property type="entry name" value="P-loop containing nucleoside triphosphate hydrolases"/>
    <property type="match status" value="1"/>
</dbReference>
<feature type="repeat" description="WD" evidence="3">
    <location>
        <begin position="916"/>
        <end position="957"/>
    </location>
</feature>
<gene>
    <name evidence="7" type="ORF">DZF91_38610</name>
</gene>
<evidence type="ECO:0000256" key="2">
    <source>
        <dbReference type="ARBA" id="ARBA00022737"/>
    </source>
</evidence>
<dbReference type="SUPFAM" id="SSF47413">
    <property type="entry name" value="lambda repressor-like DNA-binding domains"/>
    <property type="match status" value="1"/>
</dbReference>
<proteinExistence type="predicted"/>
<dbReference type="InterPro" id="IPR001680">
    <property type="entry name" value="WD40_rpt"/>
</dbReference>
<protein>
    <submittedName>
        <fullName evidence="7">Helix-turn-helix domain-containing protein</fullName>
    </submittedName>
</protein>
<dbReference type="PROSITE" id="PS50294">
    <property type="entry name" value="WD_REPEATS_REGION"/>
    <property type="match status" value="5"/>
</dbReference>
<dbReference type="InterPro" id="IPR019775">
    <property type="entry name" value="WD40_repeat_CS"/>
</dbReference>
<dbReference type="Proteomes" id="UP000261811">
    <property type="component" value="Unassembled WGS sequence"/>
</dbReference>
<evidence type="ECO:0000256" key="1">
    <source>
        <dbReference type="ARBA" id="ARBA00022574"/>
    </source>
</evidence>
<sequence>MRLVVVEFRVELRQRRLARKLSQAKLAEEIKFAESYVTRIESGARPVTISFARACDRVLEAGGVLLDLAKQEVALRGQVCPYRGLQPFESGDSTLFFGRERVVAELLSRLAEQVIEDDGPLMLVGASGAGKSSLLRAGVVPQLRLGALPGVQPQRWAVEVFTPGEHPLRALTDALGAEPVDFMAQAEGEMTAGHWSPRVLVVDQFEEVFTLCRDAAERSGFVASLCELCRAHAGGKAALVVVSVRADFYGRCLEFTELVPALRRQLPLGPMSEQELRSAIVEPARACRLKLDDGLVELILRDAAAREGAGDGGAVGVLPLLSHALLATWQMRQEGQQLTVSAYLRSGGLRGAVATTAERVYQQLEESEKDVARRLLLRLVAVHSHDAPPARRRVPLAQLEWAHQVVEVFAQARLVTVTQDTVEIAHEALLTAWPTLAGMIAADREGVRRRQRLDADAEEWRQSPLPELLYRGTRLAVTLEWARSCPDLSIAEQAFLDAAVYARDREIEEAERRRRAETEARIERERAEDRHRADQAELARVEAERAAAEARAQRVRSEEQTARARQQARYRRRQVRTLAAASLALALLGVLVIMLWRSSVEQGATALAGQYGDRSLARPDQPDLAMMLAVRARRTGTNPAAVNAVLSAQAQDFAGQFLVDPIGRAGEATAVATAGDLVAAIGDQPRVHVWNRVTRREVDSFQVERTVASGSTRGVFGGLAFGPDGLTLAASDGRAVVLRQVAAHRSITLPAGQTVLAKPALHGVSFSRSGRLVAGSTGVWDVPSGRLLRPGFPGGEVNTVAFTSDEQHVLTVSDDGHLRLCPITSGPPERDKDLGHGHLRSVAVSPDGSLAAVAGWDGVVTLLHLPDLQPAGELRGHKDTVLAVVFSPDGKLLATGAEDRTARIWDTATRRLLTTENGHTGDVDSVAFTTDGQTLATGGGDGLVKLWRLESTRHTVAGGGLSGVSVSPDQRSAATVGGDGVVRLWNTATHQQTGALPTKGQPLHAVAFSPDRVHLAAVGDARVWVWDLRTGRLAWPPYTAPDWTAPGWLTSLSYDSTGRRLAVAGGRSLLPGSRIDYTVTVLDTATGRLAAPPLAGGHYDQIRSVVFQPGADRLASAGLDQAIDLWNVRSGALEHRIPGFASAVSALAFTRDGRMLVNTSHDQRITVWNPVTRKAIGTAMTGHTKPIEALALSPDQELLATSARDGTTWVWNLRRRTPLATLTDPVPDQDVNGVAFIDEQHLVTVTSKGVLRFWDLNPDRAEARICRAVTGIPADYWRTLISDPPDQGPCPPLRAPARGP</sequence>
<dbReference type="SUPFAM" id="SSF63829">
    <property type="entry name" value="Calcium-dependent phosphotriesterase"/>
    <property type="match status" value="1"/>
</dbReference>
<feature type="coiled-coil region" evidence="4">
    <location>
        <begin position="508"/>
        <end position="567"/>
    </location>
</feature>
<dbReference type="SUPFAM" id="SSF50978">
    <property type="entry name" value="WD40 repeat-like"/>
    <property type="match status" value="1"/>
</dbReference>
<dbReference type="SMART" id="SM00320">
    <property type="entry name" value="WD40"/>
    <property type="match status" value="10"/>
</dbReference>
<evidence type="ECO:0000256" key="4">
    <source>
        <dbReference type="SAM" id="Coils"/>
    </source>
</evidence>
<feature type="repeat" description="WD" evidence="3">
    <location>
        <begin position="874"/>
        <end position="915"/>
    </location>
</feature>
<dbReference type="Pfam" id="PF13560">
    <property type="entry name" value="HTH_31"/>
    <property type="match status" value="1"/>
</dbReference>
<dbReference type="CDD" id="cd00200">
    <property type="entry name" value="WD40"/>
    <property type="match status" value="2"/>
</dbReference>
<feature type="repeat" description="WD" evidence="3">
    <location>
        <begin position="1180"/>
        <end position="1221"/>
    </location>
</feature>
<dbReference type="InterPro" id="IPR010982">
    <property type="entry name" value="Lambda_DNA-bd_dom_sf"/>
</dbReference>
<keyword evidence="8" id="KW-1185">Reference proteome</keyword>
<dbReference type="SUPFAM" id="SSF101898">
    <property type="entry name" value="NHL repeat"/>
    <property type="match status" value="1"/>
</dbReference>
<dbReference type="InterPro" id="IPR015943">
    <property type="entry name" value="WD40/YVTN_repeat-like_dom_sf"/>
</dbReference>
<evidence type="ECO:0000259" key="6">
    <source>
        <dbReference type="PROSITE" id="PS50943"/>
    </source>
</evidence>
<evidence type="ECO:0000256" key="5">
    <source>
        <dbReference type="SAM" id="MobiDB-lite"/>
    </source>
</evidence>
<accession>A0A372J970</accession>
<dbReference type="InterPro" id="IPR001387">
    <property type="entry name" value="Cro/C1-type_HTH"/>
</dbReference>
<dbReference type="SMART" id="SM00530">
    <property type="entry name" value="HTH_XRE"/>
    <property type="match status" value="1"/>
</dbReference>
<feature type="repeat" description="WD" evidence="3">
    <location>
        <begin position="961"/>
        <end position="995"/>
    </location>
</feature>
<dbReference type="PANTHER" id="PTHR19879">
    <property type="entry name" value="TRANSCRIPTION INITIATION FACTOR TFIID"/>
    <property type="match status" value="1"/>
</dbReference>
<feature type="compositionally biased region" description="Pro residues" evidence="5">
    <location>
        <begin position="1286"/>
        <end position="1300"/>
    </location>
</feature>
<dbReference type="RefSeq" id="WP_117361977.1">
    <property type="nucleotide sequence ID" value="NZ_QURH01001054.1"/>
</dbReference>
<dbReference type="PROSITE" id="PS50943">
    <property type="entry name" value="HTH_CROC1"/>
    <property type="match status" value="1"/>
</dbReference>
<keyword evidence="4" id="KW-0175">Coiled coil</keyword>
<reference evidence="7 8" key="1">
    <citation type="submission" date="2018-08" db="EMBL/GenBank/DDBJ databases">
        <title>Actinomadura jelena sp. nov., a novel Actinomycete isolated from soil in Chad.</title>
        <authorList>
            <person name="Shi L."/>
        </authorList>
    </citation>
    <scope>NUCLEOTIDE SEQUENCE [LARGE SCALE GENOMIC DNA]</scope>
    <source>
        <strain evidence="7 8">NEAU-G17</strain>
    </source>
</reference>
<feature type="domain" description="HTH cro/C1-type" evidence="6">
    <location>
        <begin position="12"/>
        <end position="65"/>
    </location>
</feature>
<dbReference type="Gene3D" id="1.10.260.40">
    <property type="entry name" value="lambda repressor-like DNA-binding domains"/>
    <property type="match status" value="1"/>
</dbReference>
<dbReference type="Gene3D" id="2.130.10.10">
    <property type="entry name" value="YVTN repeat-like/Quinoprotein amine dehydrogenase"/>
    <property type="match status" value="4"/>
</dbReference>
<dbReference type="InterPro" id="IPR036322">
    <property type="entry name" value="WD40_repeat_dom_sf"/>
</dbReference>
<organism evidence="7 8">
    <name type="scientific">Actinomadura logoneensis</name>
    <dbReference type="NCBI Taxonomy" id="2293572"/>
    <lineage>
        <taxon>Bacteria</taxon>
        <taxon>Bacillati</taxon>
        <taxon>Actinomycetota</taxon>
        <taxon>Actinomycetes</taxon>
        <taxon>Streptosporangiales</taxon>
        <taxon>Thermomonosporaceae</taxon>
        <taxon>Actinomadura</taxon>
    </lineage>
</organism>
<dbReference type="Pfam" id="PF00400">
    <property type="entry name" value="WD40"/>
    <property type="match status" value="9"/>
</dbReference>
<keyword evidence="2" id="KW-0677">Repeat</keyword>
<evidence type="ECO:0000313" key="8">
    <source>
        <dbReference type="Proteomes" id="UP000261811"/>
    </source>
</evidence>
<dbReference type="OrthoDB" id="414967at2"/>
<dbReference type="PANTHER" id="PTHR19879:SF9">
    <property type="entry name" value="TRANSCRIPTION INITIATION FACTOR TFIID SUBUNIT 5"/>
    <property type="match status" value="1"/>
</dbReference>
<feature type="region of interest" description="Disordered" evidence="5">
    <location>
        <begin position="1281"/>
        <end position="1300"/>
    </location>
</feature>
<dbReference type="PROSITE" id="PS50082">
    <property type="entry name" value="WD_REPEATS_2"/>
    <property type="match status" value="6"/>
</dbReference>